<accession>A0A3B0T8T1</accession>
<organism evidence="1">
    <name type="scientific">hydrothermal vent metagenome</name>
    <dbReference type="NCBI Taxonomy" id="652676"/>
    <lineage>
        <taxon>unclassified sequences</taxon>
        <taxon>metagenomes</taxon>
        <taxon>ecological metagenomes</taxon>
    </lineage>
</organism>
<protein>
    <submittedName>
        <fullName evidence="1">Uncharacterized protein</fullName>
    </submittedName>
</protein>
<sequence length="65" mass="7028">MFIEKKGERTYASATLRVNLPNSLKGPTGFDSETNGNVSMSSAGQQLVNLIFYILKGDNNYALAA</sequence>
<name>A0A3B0T8T1_9ZZZZ</name>
<dbReference type="EMBL" id="UOEL01000123">
    <property type="protein sequence ID" value="VAW14845.1"/>
    <property type="molecule type" value="Genomic_DNA"/>
</dbReference>
<proteinExistence type="predicted"/>
<reference evidence="1" key="1">
    <citation type="submission" date="2018-06" db="EMBL/GenBank/DDBJ databases">
        <authorList>
            <person name="Zhirakovskaya E."/>
        </authorList>
    </citation>
    <scope>NUCLEOTIDE SEQUENCE</scope>
</reference>
<gene>
    <name evidence="1" type="ORF">MNBD_BACTEROID03-2058</name>
</gene>
<dbReference type="AlphaFoldDB" id="A0A3B0T8T1"/>
<evidence type="ECO:0000313" key="1">
    <source>
        <dbReference type="EMBL" id="VAW14845.1"/>
    </source>
</evidence>